<evidence type="ECO:0000313" key="1">
    <source>
        <dbReference type="EMBL" id="KAK8081845.1"/>
    </source>
</evidence>
<accession>A0ABR1WH89</accession>
<sequence>MAGISTEESIMMLDSIHKYHTIHTNLRSTYGTKWEPWEAFRELVQNWRDGIIRSFNLNEKDFKVIREQKSTYEILYKVPARPETQPAQYLGYIRFTGKAKGGMVELVNSKATMQPSNFDMGGTTKQNDRGQAGEHGDGLKVALLVLMRAPHNHSICFNAGGFRWEPNFDKHNKLVINMSRLQDYDIAMEERSSRPDFQDGLIPVLATPQNDVKFIVGLENSVKLRDFKEWTNAALFLYETKDDDIVSVAQGDLITCKALRGNIYLKGLLLKASKSHAATGQESASITGKTLKFGYNFAHGNTNRETALLSQQWNGAFIRIAPMGEKLASLDLMTPREWYDGSDDDGHKAVIGIPLRTPRSNPPKSELAVPKAANTIRDPGQQTRLRTLHANLLVLVVLGSLNTSAST</sequence>
<organism evidence="1 2">
    <name type="scientific">Apiospora saccharicola</name>
    <dbReference type="NCBI Taxonomy" id="335842"/>
    <lineage>
        <taxon>Eukaryota</taxon>
        <taxon>Fungi</taxon>
        <taxon>Dikarya</taxon>
        <taxon>Ascomycota</taxon>
        <taxon>Pezizomycotina</taxon>
        <taxon>Sordariomycetes</taxon>
        <taxon>Xylariomycetidae</taxon>
        <taxon>Amphisphaeriales</taxon>
        <taxon>Apiosporaceae</taxon>
        <taxon>Apiospora</taxon>
    </lineage>
</organism>
<reference evidence="1 2" key="1">
    <citation type="submission" date="2023-01" db="EMBL/GenBank/DDBJ databases">
        <title>Analysis of 21 Apiospora genomes using comparative genomics revels a genus with tremendous synthesis potential of carbohydrate active enzymes and secondary metabolites.</title>
        <authorList>
            <person name="Sorensen T."/>
        </authorList>
    </citation>
    <scope>NUCLEOTIDE SEQUENCE [LARGE SCALE GENOMIC DNA]</scope>
    <source>
        <strain evidence="1 2">CBS 83171</strain>
    </source>
</reference>
<dbReference type="Proteomes" id="UP001446871">
    <property type="component" value="Unassembled WGS sequence"/>
</dbReference>
<dbReference type="EMBL" id="JAQQWM010000001">
    <property type="protein sequence ID" value="KAK8081845.1"/>
    <property type="molecule type" value="Genomic_DNA"/>
</dbReference>
<comment type="caution">
    <text evidence="1">The sequence shown here is derived from an EMBL/GenBank/DDBJ whole genome shotgun (WGS) entry which is preliminary data.</text>
</comment>
<gene>
    <name evidence="1" type="ORF">PG996_000626</name>
</gene>
<name>A0ABR1WH89_9PEZI</name>
<protein>
    <submittedName>
        <fullName evidence="1">Uncharacterized protein</fullName>
    </submittedName>
</protein>
<keyword evidence="2" id="KW-1185">Reference proteome</keyword>
<evidence type="ECO:0000313" key="2">
    <source>
        <dbReference type="Proteomes" id="UP001446871"/>
    </source>
</evidence>
<proteinExistence type="predicted"/>